<keyword evidence="4" id="KW-1003">Cell membrane</keyword>
<comment type="caution">
    <text evidence="9">The sequence shown here is derived from an EMBL/GenBank/DDBJ whole genome shotgun (WGS) entry which is preliminary data.</text>
</comment>
<comment type="similarity">
    <text evidence="2">Belongs to the binding-protein-dependent transport system permease family. FecCD subfamily.</text>
</comment>
<keyword evidence="10" id="KW-1185">Reference proteome</keyword>
<dbReference type="PANTHER" id="PTHR30472">
    <property type="entry name" value="FERRIC ENTEROBACTIN TRANSPORT SYSTEM PERMEASE PROTEIN"/>
    <property type="match status" value="1"/>
</dbReference>
<organism evidence="9 10">
    <name type="scientific">Saccharothrix lopnurensis</name>
    <dbReference type="NCBI Taxonomy" id="1670621"/>
    <lineage>
        <taxon>Bacteria</taxon>
        <taxon>Bacillati</taxon>
        <taxon>Actinomycetota</taxon>
        <taxon>Actinomycetes</taxon>
        <taxon>Pseudonocardiales</taxon>
        <taxon>Pseudonocardiaceae</taxon>
        <taxon>Saccharothrix</taxon>
    </lineage>
</organism>
<feature type="transmembrane region" description="Helical" evidence="8">
    <location>
        <begin position="37"/>
        <end position="57"/>
    </location>
</feature>
<evidence type="ECO:0000256" key="5">
    <source>
        <dbReference type="ARBA" id="ARBA00022692"/>
    </source>
</evidence>
<dbReference type="Gene3D" id="1.10.3470.10">
    <property type="entry name" value="ABC transporter involved in vitamin B12 uptake, BtuC"/>
    <property type="match status" value="1"/>
</dbReference>
<dbReference type="InterPro" id="IPR037294">
    <property type="entry name" value="ABC_BtuC-like"/>
</dbReference>
<dbReference type="RefSeq" id="WP_380632140.1">
    <property type="nucleotide sequence ID" value="NZ_JBHSQO010000002.1"/>
</dbReference>
<keyword evidence="5 8" id="KW-0812">Transmembrane</keyword>
<feature type="transmembrane region" description="Helical" evidence="8">
    <location>
        <begin position="341"/>
        <end position="360"/>
    </location>
</feature>
<dbReference type="Pfam" id="PF01032">
    <property type="entry name" value="FecCD"/>
    <property type="match status" value="1"/>
</dbReference>
<feature type="transmembrane region" description="Helical" evidence="8">
    <location>
        <begin position="274"/>
        <end position="298"/>
    </location>
</feature>
<feature type="transmembrane region" description="Helical" evidence="8">
    <location>
        <begin position="124"/>
        <end position="146"/>
    </location>
</feature>
<evidence type="ECO:0000256" key="8">
    <source>
        <dbReference type="SAM" id="Phobius"/>
    </source>
</evidence>
<reference evidence="10" key="1">
    <citation type="journal article" date="2019" name="Int. J. Syst. Evol. Microbiol.">
        <title>The Global Catalogue of Microorganisms (GCM) 10K type strain sequencing project: providing services to taxonomists for standard genome sequencing and annotation.</title>
        <authorList>
            <consortium name="The Broad Institute Genomics Platform"/>
            <consortium name="The Broad Institute Genome Sequencing Center for Infectious Disease"/>
            <person name="Wu L."/>
            <person name="Ma J."/>
        </authorList>
    </citation>
    <scope>NUCLEOTIDE SEQUENCE [LARGE SCALE GENOMIC DNA]</scope>
    <source>
        <strain evidence="10">CGMCC 4.7246</strain>
    </source>
</reference>
<dbReference type="PANTHER" id="PTHR30472:SF24">
    <property type="entry name" value="FERRIC ENTEROBACTIN TRANSPORT SYSTEM PERMEASE PROTEIN FEPG"/>
    <property type="match status" value="1"/>
</dbReference>
<protein>
    <submittedName>
        <fullName evidence="9">FecCD family ABC transporter permease</fullName>
    </submittedName>
</protein>
<dbReference type="InterPro" id="IPR000522">
    <property type="entry name" value="ABC_transptr_permease_BtuC"/>
</dbReference>
<feature type="transmembrane region" description="Helical" evidence="8">
    <location>
        <begin position="91"/>
        <end position="112"/>
    </location>
</feature>
<accession>A0ABW1NXX7</accession>
<feature type="transmembrane region" description="Helical" evidence="8">
    <location>
        <begin position="152"/>
        <end position="174"/>
    </location>
</feature>
<feature type="transmembrane region" description="Helical" evidence="8">
    <location>
        <begin position="181"/>
        <end position="202"/>
    </location>
</feature>
<evidence type="ECO:0000313" key="9">
    <source>
        <dbReference type="EMBL" id="MFC6088043.1"/>
    </source>
</evidence>
<evidence type="ECO:0000313" key="10">
    <source>
        <dbReference type="Proteomes" id="UP001596220"/>
    </source>
</evidence>
<sequence>MSRGGGAGPAAVRDGVRHRAVGLRLGPVSWRVRWRPLALVVAGLAALAVVGGVAVGLGDVPIGLGRVFDVLLGGGTRGQRFIVLDLRLPRVLTGVCVGAAFGVAGAVFQAIARNPLASPDVLGVSGGAAVGAVLLITFAGSFGAVGGSLSGVGVPLAALAGGLVAGLLVHGLAWRRGIEGFRLVLVGIGVAAVAVNVTSYLLTVGDVDDAARAMTWLTGSLNGRGWEHVVPVAAALAVLLPVALVGSRSLGALQLDDDTVRGLGVRLDRARGGLLLLAVVLASLATAAAGPVAFVALVSPQVALRLAGTATPPLMGSAVVGALLVVASDLVTRVAFGGVELPVGVVTAVLGAPYLMYLLVRGRREARV</sequence>
<evidence type="ECO:0000256" key="3">
    <source>
        <dbReference type="ARBA" id="ARBA00022448"/>
    </source>
</evidence>
<keyword evidence="3" id="KW-0813">Transport</keyword>
<evidence type="ECO:0000256" key="1">
    <source>
        <dbReference type="ARBA" id="ARBA00004651"/>
    </source>
</evidence>
<evidence type="ECO:0000256" key="6">
    <source>
        <dbReference type="ARBA" id="ARBA00022989"/>
    </source>
</evidence>
<evidence type="ECO:0000256" key="4">
    <source>
        <dbReference type="ARBA" id="ARBA00022475"/>
    </source>
</evidence>
<dbReference type="EMBL" id="JBHSQO010000002">
    <property type="protein sequence ID" value="MFC6088043.1"/>
    <property type="molecule type" value="Genomic_DNA"/>
</dbReference>
<name>A0ABW1NXX7_9PSEU</name>
<keyword evidence="7 8" id="KW-0472">Membrane</keyword>
<evidence type="ECO:0000256" key="2">
    <source>
        <dbReference type="ARBA" id="ARBA00007935"/>
    </source>
</evidence>
<dbReference type="SUPFAM" id="SSF81345">
    <property type="entry name" value="ABC transporter involved in vitamin B12 uptake, BtuC"/>
    <property type="match status" value="1"/>
</dbReference>
<keyword evidence="6 8" id="KW-1133">Transmembrane helix</keyword>
<dbReference type="Proteomes" id="UP001596220">
    <property type="component" value="Unassembled WGS sequence"/>
</dbReference>
<gene>
    <name evidence="9" type="ORF">ACFP3R_02035</name>
</gene>
<dbReference type="CDD" id="cd06550">
    <property type="entry name" value="TM_ABC_iron-siderophores_like"/>
    <property type="match status" value="1"/>
</dbReference>
<feature type="transmembrane region" description="Helical" evidence="8">
    <location>
        <begin position="229"/>
        <end position="253"/>
    </location>
</feature>
<proteinExistence type="inferred from homology"/>
<evidence type="ECO:0000256" key="7">
    <source>
        <dbReference type="ARBA" id="ARBA00023136"/>
    </source>
</evidence>
<comment type="subcellular location">
    <subcellularLocation>
        <location evidence="1">Cell membrane</location>
        <topology evidence="1">Multi-pass membrane protein</topology>
    </subcellularLocation>
</comment>